<feature type="repeat" description="PPR" evidence="2">
    <location>
        <begin position="394"/>
        <end position="424"/>
    </location>
</feature>
<dbReference type="Pfam" id="PF01535">
    <property type="entry name" value="PPR"/>
    <property type="match status" value="2"/>
</dbReference>
<name>A0A7I8JAL6_SPIIN</name>
<dbReference type="PANTHER" id="PTHR47926">
    <property type="entry name" value="PENTATRICOPEPTIDE REPEAT-CONTAINING PROTEIN"/>
    <property type="match status" value="1"/>
</dbReference>
<protein>
    <recommendedName>
        <fullName evidence="3">DYW domain-containing protein</fullName>
    </recommendedName>
</protein>
<dbReference type="EMBL" id="CACRZD030000010">
    <property type="protein sequence ID" value="CAA6667160.1"/>
    <property type="molecule type" value="Genomic_DNA"/>
</dbReference>
<dbReference type="GO" id="GO:0003723">
    <property type="term" value="F:RNA binding"/>
    <property type="evidence" value="ECO:0007669"/>
    <property type="project" value="InterPro"/>
</dbReference>
<keyword evidence="5" id="KW-1185">Reference proteome</keyword>
<dbReference type="InterPro" id="IPR011990">
    <property type="entry name" value="TPR-like_helical_dom_sf"/>
</dbReference>
<evidence type="ECO:0000256" key="1">
    <source>
        <dbReference type="ARBA" id="ARBA00022737"/>
    </source>
</evidence>
<dbReference type="FunFam" id="1.25.40.10:FF:000158">
    <property type="entry name" value="pentatricopeptide repeat-containing protein At2g33680"/>
    <property type="match status" value="1"/>
</dbReference>
<evidence type="ECO:0000313" key="4">
    <source>
        <dbReference type="EMBL" id="CAA2627904.1"/>
    </source>
</evidence>
<sequence length="711" mass="77560">MRHRDVVSYTCLISAYAKSGQAGEALELFLQMQLVGIRPNAYSLVAILTSCIRRPDPLLGSQLHAAAVKLHCSGEGSDLHVGNALMAAYVAVGRVEEAVGVFTGMAERDAVSWSTVISGMMRRGGLRGDSFTVSGVLTAAAAAAAVEGFAVARAGEGVHAHAVKMGLELELSVGNSLMAFYTRFGSEEDVAGVFRRMPERDVISWNGLVRGFMAFDSPERNGVSFNTLLAGFRQNGHGRRALNLFREMVEGGLEVSAFTLSGAVAACAMLREPAAGEQIHGFSTKAGCTSSDDHNWIGAALWTSEKIFRRWEEDDDEEQESRDIAWTAIICGYAGEGRLDEALGLFNLMQRERGLPAMDRVTLTAALRLCGQLGAAAMGRQLHGFLCKSAGFTDRQLCNAVLSMYAKCGDLEAAVEFFRRLPEKDVASWNALIKAHLLRRRGDEAIAVWRSMEAAGVAPDAATFSSVLSACKFTGADSADECRRLLCSIEATPSPEHYAAAVDAMSFWGHLEEAEEVIRSMPMPPDSRVWRALLRHCDHRPRREAHPAAYILVSNLYAASGRWRCAEERPARSWLVDDGGGEGSGAAVHWFYARDRSHPRTKDIYAGLELLIAECMKEGYEPDTSFVLQEAEEFQKRDFLFYHSAKLAAAFGHLAAPPGRALRVVKNVRLCGDCHSFLKTFSAATGREVLLRDPTGFHHFRGGSCSCGDRW</sequence>
<feature type="domain" description="DYW" evidence="3">
    <location>
        <begin position="619"/>
        <end position="711"/>
    </location>
</feature>
<feature type="repeat" description="PPR" evidence="2">
    <location>
        <begin position="5"/>
        <end position="39"/>
    </location>
</feature>
<dbReference type="EMBL" id="LR743597">
    <property type="protein sequence ID" value="CAA2627904.1"/>
    <property type="molecule type" value="Genomic_DNA"/>
</dbReference>
<dbReference type="PROSITE" id="PS51375">
    <property type="entry name" value="PPR"/>
    <property type="match status" value="5"/>
</dbReference>
<proteinExistence type="predicted"/>
<evidence type="ECO:0000259" key="3">
    <source>
        <dbReference type="Pfam" id="PF14432"/>
    </source>
</evidence>
<accession>A0A7I8JAL6</accession>
<feature type="repeat" description="PPR" evidence="2">
    <location>
        <begin position="425"/>
        <end position="459"/>
    </location>
</feature>
<dbReference type="AlphaFoldDB" id="A0A7I8JAL6"/>
<dbReference type="NCBIfam" id="TIGR00756">
    <property type="entry name" value="PPR"/>
    <property type="match status" value="5"/>
</dbReference>
<feature type="repeat" description="PPR" evidence="2">
    <location>
        <begin position="322"/>
        <end position="356"/>
    </location>
</feature>
<dbReference type="Pfam" id="PF13041">
    <property type="entry name" value="PPR_2"/>
    <property type="match status" value="3"/>
</dbReference>
<dbReference type="GO" id="GO:0099402">
    <property type="term" value="P:plant organ development"/>
    <property type="evidence" value="ECO:0007669"/>
    <property type="project" value="UniProtKB-ARBA"/>
</dbReference>
<feature type="repeat" description="PPR" evidence="2">
    <location>
        <begin position="221"/>
        <end position="255"/>
    </location>
</feature>
<dbReference type="GO" id="GO:0008270">
    <property type="term" value="F:zinc ion binding"/>
    <property type="evidence" value="ECO:0007669"/>
    <property type="project" value="InterPro"/>
</dbReference>
<dbReference type="InterPro" id="IPR032867">
    <property type="entry name" value="DYW_dom"/>
</dbReference>
<dbReference type="PANTHER" id="PTHR47926:SF512">
    <property type="entry name" value="REPEAT (PPR) SUPERFAMILY PROTEIN, PUTATIVE-RELATED"/>
    <property type="match status" value="1"/>
</dbReference>
<evidence type="ECO:0000256" key="2">
    <source>
        <dbReference type="PROSITE-ProRule" id="PRU00708"/>
    </source>
</evidence>
<dbReference type="Gene3D" id="1.25.40.10">
    <property type="entry name" value="Tetratricopeptide repeat domain"/>
    <property type="match status" value="6"/>
</dbReference>
<reference evidence="4 5" key="1">
    <citation type="submission" date="2019-12" db="EMBL/GenBank/DDBJ databases">
        <authorList>
            <person name="Scholz U."/>
            <person name="Mascher M."/>
            <person name="Fiebig A."/>
        </authorList>
    </citation>
    <scope>NUCLEOTIDE SEQUENCE</scope>
</reference>
<dbReference type="Pfam" id="PF14432">
    <property type="entry name" value="DYW_deaminase"/>
    <property type="match status" value="1"/>
</dbReference>
<dbReference type="Proteomes" id="UP001189122">
    <property type="component" value="Unassembled WGS sequence"/>
</dbReference>
<organism evidence="4">
    <name type="scientific">Spirodela intermedia</name>
    <name type="common">Intermediate duckweed</name>
    <dbReference type="NCBI Taxonomy" id="51605"/>
    <lineage>
        <taxon>Eukaryota</taxon>
        <taxon>Viridiplantae</taxon>
        <taxon>Streptophyta</taxon>
        <taxon>Embryophyta</taxon>
        <taxon>Tracheophyta</taxon>
        <taxon>Spermatophyta</taxon>
        <taxon>Magnoliopsida</taxon>
        <taxon>Liliopsida</taxon>
        <taxon>Araceae</taxon>
        <taxon>Lemnoideae</taxon>
        <taxon>Spirodela</taxon>
    </lineage>
</organism>
<dbReference type="GO" id="GO:0009451">
    <property type="term" value="P:RNA modification"/>
    <property type="evidence" value="ECO:0007669"/>
    <property type="project" value="InterPro"/>
</dbReference>
<keyword evidence="1" id="KW-0677">Repeat</keyword>
<dbReference type="InterPro" id="IPR002885">
    <property type="entry name" value="PPR_rpt"/>
</dbReference>
<dbReference type="InterPro" id="IPR046960">
    <property type="entry name" value="PPR_At4g14850-like_plant"/>
</dbReference>
<evidence type="ECO:0000313" key="5">
    <source>
        <dbReference type="Proteomes" id="UP001189122"/>
    </source>
</evidence>
<gene>
    <name evidence="4" type="ORF">SI7747_10013553</name>
</gene>